<reference evidence="3" key="1">
    <citation type="submission" date="2023-05" db="EMBL/GenBank/DDBJ databases">
        <title>Metabolic capabilities are highly conserved among human nasal-associated Corynebacterium species in pangenomic analyses.</title>
        <authorList>
            <person name="Tran T.H."/>
            <person name="Roberts A.Q."/>
            <person name="Escapa I.F."/>
            <person name="Gao W."/>
            <person name="Conlan S."/>
            <person name="Kong H."/>
            <person name="Segre J.A."/>
            <person name="Kelly M.S."/>
            <person name="Lemon K.P."/>
        </authorList>
    </citation>
    <scope>NUCLEOTIDE SEQUENCE</scope>
    <source>
        <strain evidence="3">KPL2654</strain>
    </source>
</reference>
<dbReference type="Gene3D" id="3.30.420.10">
    <property type="entry name" value="Ribonuclease H-like superfamily/Ribonuclease H"/>
    <property type="match status" value="1"/>
</dbReference>
<protein>
    <submittedName>
        <fullName evidence="3">IS3 family transposase</fullName>
    </submittedName>
</protein>
<accession>A0AAP4F8C9</accession>
<evidence type="ECO:0000313" key="3">
    <source>
        <dbReference type="EMBL" id="MDK4326574.1"/>
    </source>
</evidence>
<sequence>MEKRQNQSYPLSTPRGFRDQIADDVKEIFAKHNGFAGVRTIATELATRGITATLYAVRKTMRKLGLVTKYRRAFKRTTIADANTQDRSDLVRRNFTPPVPTTYLCGDITYLRTGQGWMYLATVIDLSTRMVTGWQVADRMTSQLVIDALTMAQNGGYVAGNAIFHSDRGSQYTSAELSQWAANHDVRLSVGEVGVCWDNAVAESFFSTLKLHLLYGRKQFVSKLEARISVGEWIEAYYNRRRIHTSTGEIPKKAMDDFLTPPVTTAAKAA</sequence>
<dbReference type="InterPro" id="IPR025948">
    <property type="entry name" value="HTH-like_dom"/>
</dbReference>
<dbReference type="InterPro" id="IPR048020">
    <property type="entry name" value="Transpos_IS3"/>
</dbReference>
<proteinExistence type="predicted"/>
<comment type="caution">
    <text evidence="3">The sequence shown here is derived from an EMBL/GenBank/DDBJ whole genome shotgun (WGS) entry which is preliminary data.</text>
</comment>
<evidence type="ECO:0000259" key="2">
    <source>
        <dbReference type="PROSITE" id="PS50994"/>
    </source>
</evidence>
<feature type="domain" description="Integrase catalytic" evidence="2">
    <location>
        <begin position="96"/>
        <end position="259"/>
    </location>
</feature>
<dbReference type="SUPFAM" id="SSF53098">
    <property type="entry name" value="Ribonuclease H-like"/>
    <property type="match status" value="1"/>
</dbReference>
<dbReference type="InterPro" id="IPR050900">
    <property type="entry name" value="Transposase_IS3/IS150/IS904"/>
</dbReference>
<dbReference type="PANTHER" id="PTHR46889">
    <property type="entry name" value="TRANSPOSASE INSF FOR INSERTION SEQUENCE IS3B-RELATED"/>
    <property type="match status" value="1"/>
</dbReference>
<dbReference type="NCBIfam" id="NF033516">
    <property type="entry name" value="transpos_IS3"/>
    <property type="match status" value="1"/>
</dbReference>
<dbReference type="InterPro" id="IPR036397">
    <property type="entry name" value="RNaseH_sf"/>
</dbReference>
<dbReference type="GO" id="GO:0015074">
    <property type="term" value="P:DNA integration"/>
    <property type="evidence" value="ECO:0007669"/>
    <property type="project" value="InterPro"/>
</dbReference>
<dbReference type="GeneID" id="64189104"/>
<dbReference type="EMBL" id="JASNVP010000008">
    <property type="protein sequence ID" value="MDK4326574.1"/>
    <property type="molecule type" value="Genomic_DNA"/>
</dbReference>
<dbReference type="GO" id="GO:0003676">
    <property type="term" value="F:nucleic acid binding"/>
    <property type="evidence" value="ECO:0007669"/>
    <property type="project" value="InterPro"/>
</dbReference>
<comment type="function">
    <text evidence="1">Involved in the transposition of the insertion sequence.</text>
</comment>
<dbReference type="AlphaFoldDB" id="A0AAP4F8C9"/>
<evidence type="ECO:0000256" key="1">
    <source>
        <dbReference type="ARBA" id="ARBA00002286"/>
    </source>
</evidence>
<dbReference type="Pfam" id="PF00665">
    <property type="entry name" value="rve"/>
    <property type="match status" value="1"/>
</dbReference>
<evidence type="ECO:0000313" key="4">
    <source>
        <dbReference type="Proteomes" id="UP001226160"/>
    </source>
</evidence>
<gene>
    <name evidence="3" type="ORF">QPX54_08680</name>
</gene>
<organism evidence="3 4">
    <name type="scientific">Corynebacterium propinquum</name>
    <dbReference type="NCBI Taxonomy" id="43769"/>
    <lineage>
        <taxon>Bacteria</taxon>
        <taxon>Bacillati</taxon>
        <taxon>Actinomycetota</taxon>
        <taxon>Actinomycetes</taxon>
        <taxon>Mycobacteriales</taxon>
        <taxon>Corynebacteriaceae</taxon>
        <taxon>Corynebacterium</taxon>
    </lineage>
</organism>
<name>A0AAP4F8C9_9CORY</name>
<dbReference type="Pfam" id="PF13333">
    <property type="entry name" value="rve_2"/>
    <property type="match status" value="1"/>
</dbReference>
<dbReference type="PROSITE" id="PS50994">
    <property type="entry name" value="INTEGRASE"/>
    <property type="match status" value="1"/>
</dbReference>
<dbReference type="RefSeq" id="WP_018119878.1">
    <property type="nucleotide sequence ID" value="NZ_CBCRTU010000002.1"/>
</dbReference>
<dbReference type="Proteomes" id="UP001226160">
    <property type="component" value="Unassembled WGS sequence"/>
</dbReference>
<dbReference type="InterPro" id="IPR001584">
    <property type="entry name" value="Integrase_cat-core"/>
</dbReference>
<dbReference type="Pfam" id="PF13276">
    <property type="entry name" value="HTH_21"/>
    <property type="match status" value="1"/>
</dbReference>
<dbReference type="InterPro" id="IPR012337">
    <property type="entry name" value="RNaseH-like_sf"/>
</dbReference>
<dbReference type="PANTHER" id="PTHR46889:SF4">
    <property type="entry name" value="TRANSPOSASE INSO FOR INSERTION SEQUENCE ELEMENT IS911B-RELATED"/>
    <property type="match status" value="1"/>
</dbReference>